<reference evidence="4" key="1">
    <citation type="submission" date="2025-08" db="UniProtKB">
        <authorList>
            <consortium name="RefSeq"/>
        </authorList>
    </citation>
    <scope>IDENTIFICATION</scope>
</reference>
<dbReference type="RefSeq" id="XP_055895348.1">
    <property type="nucleotide sequence ID" value="XM_056039373.1"/>
</dbReference>
<feature type="region of interest" description="Disordered" evidence="1">
    <location>
        <begin position="219"/>
        <end position="274"/>
    </location>
</feature>
<feature type="domain" description="C2H2-type" evidence="2">
    <location>
        <begin position="468"/>
        <end position="488"/>
    </location>
</feature>
<feature type="compositionally biased region" description="Acidic residues" evidence="1">
    <location>
        <begin position="219"/>
        <end position="231"/>
    </location>
</feature>
<sequence length="541" mass="59311">MDYDSSTKFISSLAKFLQSLCNGYVEFDSGVQVIGHLYLSVDTGKTIDYILNEKVCKTDENSVTFISNSFHAQPAERPKAQGKKIIEKDSKPEDANDNQTSLPEPKSTNFGTLPTRGAQNSPHSQNFKRAFSPSSKRTKDGSSPSKLGRLSPKHKKNRTESLDQNVSSQISNPASENSISSQPSPTTDGITAPISAQSTEAVHGSQYTDSYQQNFFQTGEDDNSMVDESEERDIKPSIDTDVTFIKEEFAPSSCSQSSNQNRDRTHGEDSSAYYHSNQTFPASFAGQTGFGGTVRTNFNSSSERSSLYPGSSQLEAENSGDPSGPLSLDFDRNTYEAPRYTRPSEMVSVNSGGSNLWSHRRLSYPSNTSLVNPRHSVVYSDPDNIRSSANSVSSPCYRRQSRDVHGNPLFSTCSKCGGKYTNPGMCASHEASCNGSNRLMCHICKRVYSQMCALKEHLRGKHGLGELLSCKHCGRSFKYKPQLYDHSCSGINQQALRAGRSFQDVSSLDPCNVQTQEDQQSQSSLSSSSNLLPGQLNQDGD</sequence>
<feature type="region of interest" description="Disordered" evidence="1">
    <location>
        <begin position="295"/>
        <end position="331"/>
    </location>
</feature>
<feature type="domain" description="C2H2-type" evidence="2">
    <location>
        <begin position="439"/>
        <end position="462"/>
    </location>
</feature>
<gene>
    <name evidence="4" type="primary">LOC106064207</name>
</gene>
<dbReference type="GeneID" id="106064207"/>
<organism evidence="3 4">
    <name type="scientific">Biomphalaria glabrata</name>
    <name type="common">Bloodfluke planorb</name>
    <name type="synonym">Freshwater snail</name>
    <dbReference type="NCBI Taxonomy" id="6526"/>
    <lineage>
        <taxon>Eukaryota</taxon>
        <taxon>Metazoa</taxon>
        <taxon>Spiralia</taxon>
        <taxon>Lophotrochozoa</taxon>
        <taxon>Mollusca</taxon>
        <taxon>Gastropoda</taxon>
        <taxon>Heterobranchia</taxon>
        <taxon>Euthyneura</taxon>
        <taxon>Panpulmonata</taxon>
        <taxon>Hygrophila</taxon>
        <taxon>Lymnaeoidea</taxon>
        <taxon>Planorbidae</taxon>
        <taxon>Biomphalaria</taxon>
    </lineage>
</organism>
<feature type="compositionally biased region" description="Polar residues" evidence="1">
    <location>
        <begin position="295"/>
        <end position="316"/>
    </location>
</feature>
<name>A0A9W3B7B0_BIOGL</name>
<dbReference type="InterPro" id="IPR013087">
    <property type="entry name" value="Znf_C2H2_type"/>
</dbReference>
<dbReference type="OrthoDB" id="6152405at2759"/>
<dbReference type="Gene3D" id="3.30.160.60">
    <property type="entry name" value="Classic Zinc Finger"/>
    <property type="match status" value="1"/>
</dbReference>
<proteinExistence type="predicted"/>
<dbReference type="SUPFAM" id="SSF57667">
    <property type="entry name" value="beta-beta-alpha zinc fingers"/>
    <property type="match status" value="1"/>
</dbReference>
<dbReference type="Proteomes" id="UP001165740">
    <property type="component" value="Chromosome 1"/>
</dbReference>
<evidence type="ECO:0000313" key="4">
    <source>
        <dbReference type="RefSeq" id="XP_055895348.1"/>
    </source>
</evidence>
<evidence type="ECO:0000313" key="3">
    <source>
        <dbReference type="Proteomes" id="UP001165740"/>
    </source>
</evidence>
<feature type="region of interest" description="Disordered" evidence="1">
    <location>
        <begin position="512"/>
        <end position="541"/>
    </location>
</feature>
<feature type="compositionally biased region" description="Polar residues" evidence="1">
    <location>
        <begin position="162"/>
        <end position="192"/>
    </location>
</feature>
<feature type="compositionally biased region" description="Basic and acidic residues" evidence="1">
    <location>
        <begin position="232"/>
        <end position="249"/>
    </location>
</feature>
<feature type="compositionally biased region" description="Polar residues" evidence="1">
    <location>
        <begin position="97"/>
        <end position="145"/>
    </location>
</feature>
<dbReference type="InterPro" id="IPR036236">
    <property type="entry name" value="Znf_C2H2_sf"/>
</dbReference>
<keyword evidence="3" id="KW-1185">Reference proteome</keyword>
<protein>
    <submittedName>
        <fullName evidence="4">Uncharacterized protein LOC106064207 isoform X1</fullName>
    </submittedName>
</protein>
<evidence type="ECO:0000256" key="1">
    <source>
        <dbReference type="SAM" id="MobiDB-lite"/>
    </source>
</evidence>
<feature type="region of interest" description="Disordered" evidence="1">
    <location>
        <begin position="72"/>
        <end position="192"/>
    </location>
</feature>
<evidence type="ECO:0000259" key="2">
    <source>
        <dbReference type="SMART" id="SM00355"/>
    </source>
</evidence>
<feature type="compositionally biased region" description="Low complexity" evidence="1">
    <location>
        <begin position="514"/>
        <end position="541"/>
    </location>
</feature>
<dbReference type="SMART" id="SM00355">
    <property type="entry name" value="ZnF_C2H2"/>
    <property type="match status" value="2"/>
</dbReference>
<accession>A0A9W3B7B0</accession>
<dbReference type="AlphaFoldDB" id="A0A9W3B7B0"/>
<feature type="compositionally biased region" description="Basic and acidic residues" evidence="1">
    <location>
        <begin position="74"/>
        <end position="94"/>
    </location>
</feature>